<name>A0A7W7A8U9_9SPHN</name>
<feature type="coiled-coil region" evidence="1">
    <location>
        <begin position="86"/>
        <end position="120"/>
    </location>
</feature>
<accession>A0A7W7A8U9</accession>
<dbReference type="Proteomes" id="UP000538566">
    <property type="component" value="Unassembled WGS sequence"/>
</dbReference>
<proteinExistence type="predicted"/>
<gene>
    <name evidence="2" type="ORF">GGR37_000078</name>
</gene>
<dbReference type="RefSeq" id="WP_181447165.1">
    <property type="nucleotide sequence ID" value="NZ_JACHOA010000001.1"/>
</dbReference>
<comment type="caution">
    <text evidence="2">The sequence shown here is derived from an EMBL/GenBank/DDBJ whole genome shotgun (WGS) entry which is preliminary data.</text>
</comment>
<dbReference type="EMBL" id="JACHOA010000001">
    <property type="protein sequence ID" value="MBB4611832.1"/>
    <property type="molecule type" value="Genomic_DNA"/>
</dbReference>
<evidence type="ECO:0000256" key="1">
    <source>
        <dbReference type="SAM" id="Coils"/>
    </source>
</evidence>
<dbReference type="AlphaFoldDB" id="A0A7W7A8U9"/>
<evidence type="ECO:0000313" key="2">
    <source>
        <dbReference type="EMBL" id="MBB4611832.1"/>
    </source>
</evidence>
<keyword evidence="3" id="KW-1185">Reference proteome</keyword>
<organism evidence="2 3">
    <name type="scientific">Novosphingobium taihuense</name>
    <dbReference type="NCBI Taxonomy" id="260085"/>
    <lineage>
        <taxon>Bacteria</taxon>
        <taxon>Pseudomonadati</taxon>
        <taxon>Pseudomonadota</taxon>
        <taxon>Alphaproteobacteria</taxon>
        <taxon>Sphingomonadales</taxon>
        <taxon>Sphingomonadaceae</taxon>
        <taxon>Novosphingobium</taxon>
    </lineage>
</organism>
<reference evidence="2 3" key="1">
    <citation type="submission" date="2020-08" db="EMBL/GenBank/DDBJ databases">
        <title>Genomic Encyclopedia of Type Strains, Phase IV (KMG-IV): sequencing the most valuable type-strain genomes for metagenomic binning, comparative biology and taxonomic classification.</title>
        <authorList>
            <person name="Goeker M."/>
        </authorList>
    </citation>
    <scope>NUCLEOTIDE SEQUENCE [LARGE SCALE GENOMIC DNA]</scope>
    <source>
        <strain evidence="2 3">DSM 17507</strain>
    </source>
</reference>
<evidence type="ECO:0008006" key="4">
    <source>
        <dbReference type="Google" id="ProtNLM"/>
    </source>
</evidence>
<sequence>MKAERARLARLKRLERIRDIARQNALAEAGKAEGTLAQLQGLVERTQRLSADYAARTDARDAHGLQQLRHFVAGLDRITTGTRADAEAARRIADAKAQEAAAAERRRAAVEERAEAQARLIARKVESATIPTAASAKRSGTGLE</sequence>
<evidence type="ECO:0000313" key="3">
    <source>
        <dbReference type="Proteomes" id="UP000538566"/>
    </source>
</evidence>
<protein>
    <recommendedName>
        <fullName evidence="4">Flagellar FliJ protein</fullName>
    </recommendedName>
</protein>
<keyword evidence="1" id="KW-0175">Coiled coil</keyword>